<accession>A0A8T2UVG4</accession>
<proteinExistence type="predicted"/>
<dbReference type="PROSITE" id="PS50888">
    <property type="entry name" value="BHLH"/>
    <property type="match status" value="1"/>
</dbReference>
<keyword evidence="4" id="KW-0539">Nucleus</keyword>
<dbReference type="GO" id="GO:0005634">
    <property type="term" value="C:nucleus"/>
    <property type="evidence" value="ECO:0007669"/>
    <property type="project" value="UniProtKB-SubCell"/>
</dbReference>
<reference evidence="6" key="1">
    <citation type="submission" date="2021-08" db="EMBL/GenBank/DDBJ databases">
        <title>WGS assembly of Ceratopteris richardii.</title>
        <authorList>
            <person name="Marchant D.B."/>
            <person name="Chen G."/>
            <person name="Jenkins J."/>
            <person name="Shu S."/>
            <person name="Leebens-Mack J."/>
            <person name="Grimwood J."/>
            <person name="Schmutz J."/>
            <person name="Soltis P."/>
            <person name="Soltis D."/>
            <person name="Chen Z.-H."/>
        </authorList>
    </citation>
    <scope>NUCLEOTIDE SEQUENCE</scope>
    <source>
        <strain evidence="6">Whitten #5841</strain>
        <tissue evidence="6">Leaf</tissue>
    </source>
</reference>
<dbReference type="PANTHER" id="PTHR45914">
    <property type="entry name" value="TRANSCRIPTION FACTOR HEC3-RELATED"/>
    <property type="match status" value="1"/>
</dbReference>
<keyword evidence="3" id="KW-0804">Transcription</keyword>
<evidence type="ECO:0000313" key="6">
    <source>
        <dbReference type="EMBL" id="KAH7440221.1"/>
    </source>
</evidence>
<dbReference type="PANTHER" id="PTHR45914:SF12">
    <property type="entry name" value="TRANSCRIPTION FACTOR BHLH87"/>
    <property type="match status" value="1"/>
</dbReference>
<dbReference type="GO" id="GO:0003700">
    <property type="term" value="F:DNA-binding transcription factor activity"/>
    <property type="evidence" value="ECO:0007669"/>
    <property type="project" value="InterPro"/>
</dbReference>
<keyword evidence="2" id="KW-0805">Transcription regulation</keyword>
<protein>
    <recommendedName>
        <fullName evidence="5">BHLH domain-containing protein</fullName>
    </recommendedName>
</protein>
<evidence type="ECO:0000259" key="5">
    <source>
        <dbReference type="PROSITE" id="PS50888"/>
    </source>
</evidence>
<name>A0A8T2UVG4_CERRI</name>
<evidence type="ECO:0000256" key="2">
    <source>
        <dbReference type="ARBA" id="ARBA00023015"/>
    </source>
</evidence>
<dbReference type="AlphaFoldDB" id="A0A8T2UVG4"/>
<evidence type="ECO:0000256" key="4">
    <source>
        <dbReference type="ARBA" id="ARBA00023242"/>
    </source>
</evidence>
<dbReference type="Gene3D" id="4.10.280.10">
    <property type="entry name" value="Helix-loop-helix DNA-binding domain"/>
    <property type="match status" value="1"/>
</dbReference>
<comment type="subcellular location">
    <subcellularLocation>
        <location evidence="1">Nucleus</location>
    </subcellularLocation>
</comment>
<dbReference type="InterPro" id="IPR011598">
    <property type="entry name" value="bHLH_dom"/>
</dbReference>
<gene>
    <name evidence="6" type="ORF">KP509_04G097100</name>
</gene>
<comment type="caution">
    <text evidence="6">The sequence shown here is derived from an EMBL/GenBank/DDBJ whole genome shotgun (WGS) entry which is preliminary data.</text>
</comment>
<dbReference type="OrthoDB" id="2017571at2759"/>
<dbReference type="InterPro" id="IPR045843">
    <property type="entry name" value="IND-like"/>
</dbReference>
<feature type="domain" description="BHLH" evidence="5">
    <location>
        <begin position="113"/>
        <end position="162"/>
    </location>
</feature>
<keyword evidence="7" id="KW-1185">Reference proteome</keyword>
<dbReference type="SUPFAM" id="SSF47459">
    <property type="entry name" value="HLH, helix-loop-helix DNA-binding domain"/>
    <property type="match status" value="1"/>
</dbReference>
<dbReference type="Proteomes" id="UP000825935">
    <property type="component" value="Chromosome 4"/>
</dbReference>
<dbReference type="SMART" id="SM00353">
    <property type="entry name" value="HLH"/>
    <property type="match status" value="1"/>
</dbReference>
<dbReference type="InterPro" id="IPR036638">
    <property type="entry name" value="HLH_DNA-bd_sf"/>
</dbReference>
<evidence type="ECO:0000313" key="7">
    <source>
        <dbReference type="Proteomes" id="UP000825935"/>
    </source>
</evidence>
<sequence>MRLIVSLLQHIPDSSVLAGTWRPTPMETQDTVDALQTSFDAQQSGSDITSSAIGQALSEDACARLYTPRDMKYLAAAVQQSGWSFAIPTAEQRRKTNEDEDAIACSSKRRKCLSFDPQCVTAWERRGRIRQKLQTLRQLVPGGSTMDTASMLDEGAQYIAFLKDEVDALKLGNSRLYLLPHLVQENQNLMFSPF</sequence>
<evidence type="ECO:0000256" key="1">
    <source>
        <dbReference type="ARBA" id="ARBA00004123"/>
    </source>
</evidence>
<dbReference type="GO" id="GO:0046983">
    <property type="term" value="F:protein dimerization activity"/>
    <property type="evidence" value="ECO:0007669"/>
    <property type="project" value="InterPro"/>
</dbReference>
<organism evidence="6 7">
    <name type="scientific">Ceratopteris richardii</name>
    <name type="common">Triangle waterfern</name>
    <dbReference type="NCBI Taxonomy" id="49495"/>
    <lineage>
        <taxon>Eukaryota</taxon>
        <taxon>Viridiplantae</taxon>
        <taxon>Streptophyta</taxon>
        <taxon>Embryophyta</taxon>
        <taxon>Tracheophyta</taxon>
        <taxon>Polypodiopsida</taxon>
        <taxon>Polypodiidae</taxon>
        <taxon>Polypodiales</taxon>
        <taxon>Pteridineae</taxon>
        <taxon>Pteridaceae</taxon>
        <taxon>Parkerioideae</taxon>
        <taxon>Ceratopteris</taxon>
    </lineage>
</organism>
<evidence type="ECO:0000256" key="3">
    <source>
        <dbReference type="ARBA" id="ARBA00023163"/>
    </source>
</evidence>
<dbReference type="EMBL" id="CM035409">
    <property type="protein sequence ID" value="KAH7440221.1"/>
    <property type="molecule type" value="Genomic_DNA"/>
</dbReference>